<proteinExistence type="predicted"/>
<reference evidence="2" key="1">
    <citation type="submission" date="2022-07" db="EMBL/GenBank/DDBJ databases">
        <title>Taxonomy of Novel Oxalotrophic and Methylotrophic Bacteria.</title>
        <authorList>
            <person name="Sahin N."/>
            <person name="Tani A."/>
        </authorList>
    </citation>
    <scope>NUCLEOTIDE SEQUENCE</scope>
    <source>
        <strain evidence="2">Y10</strain>
    </source>
</reference>
<keyword evidence="3" id="KW-1185">Reference proteome</keyword>
<dbReference type="Proteomes" id="UP001143543">
    <property type="component" value="Unassembled WGS sequence"/>
</dbReference>
<feature type="chain" id="PRO_5045945399" evidence="1">
    <location>
        <begin position="19"/>
        <end position="255"/>
    </location>
</feature>
<sequence length="255" mass="29575">MKNLLTLVFTFISLCLFAQSENRQKKIDTVDVTYSIYKLFSDIRLQQEISELKIEFDTITKSEFEIYREKYGQKIDTISNTTTSRKNCFSIRIADTIFKFPSIMGRSHYYGGFYPKLKCHLVKVAGEGICEMFLIDQKTGTGLALPAFYDGSCNQPMISNDNQFLMTYGTCSEGNGCFNYYEHISMISIINLKDTNSITELTNFRVIGINDFAIKDIFWIDNNFIVLKVFDEIAFDEKGHDYLKNIRYIKGKIKW</sequence>
<organism evidence="2 3">
    <name type="scientific">Neptunitalea lumnitzerae</name>
    <dbReference type="NCBI Taxonomy" id="2965509"/>
    <lineage>
        <taxon>Bacteria</taxon>
        <taxon>Pseudomonadati</taxon>
        <taxon>Bacteroidota</taxon>
        <taxon>Flavobacteriia</taxon>
        <taxon>Flavobacteriales</taxon>
        <taxon>Flavobacteriaceae</taxon>
        <taxon>Neptunitalea</taxon>
    </lineage>
</organism>
<evidence type="ECO:0000313" key="3">
    <source>
        <dbReference type="Proteomes" id="UP001143543"/>
    </source>
</evidence>
<dbReference type="EMBL" id="BRVO01000002">
    <property type="protein sequence ID" value="GLB49859.1"/>
    <property type="molecule type" value="Genomic_DNA"/>
</dbReference>
<evidence type="ECO:0000256" key="1">
    <source>
        <dbReference type="SAM" id="SignalP"/>
    </source>
</evidence>
<evidence type="ECO:0000313" key="2">
    <source>
        <dbReference type="EMBL" id="GLB49859.1"/>
    </source>
</evidence>
<feature type="signal peptide" evidence="1">
    <location>
        <begin position="1"/>
        <end position="18"/>
    </location>
</feature>
<dbReference type="RefSeq" id="WP_281765481.1">
    <property type="nucleotide sequence ID" value="NZ_BRVO01000002.1"/>
</dbReference>
<name>A0ABQ5MKD6_9FLAO</name>
<comment type="caution">
    <text evidence="2">The sequence shown here is derived from an EMBL/GenBank/DDBJ whole genome shotgun (WGS) entry which is preliminary data.</text>
</comment>
<gene>
    <name evidence="2" type="ORF">Y10_22270</name>
</gene>
<accession>A0ABQ5MKD6</accession>
<keyword evidence="1" id="KW-0732">Signal</keyword>
<protein>
    <submittedName>
        <fullName evidence="2">Uncharacterized protein</fullName>
    </submittedName>
</protein>